<keyword evidence="3" id="KW-1185">Reference proteome</keyword>
<feature type="non-terminal residue" evidence="2">
    <location>
        <position position="164"/>
    </location>
</feature>
<sequence length="164" mass="18262">MSAIGTLDDIPLHPLDVSPQLASNVTSAGQSINVTLVMLSRKSAKLIWSPEGAFFGRDFEIVFTPEDSNYKVVISLSDPVENFVHLHDLRPYTHYHLIVRSRNAITGAAQLHVSLNFSTSVMSPNEIVIPPPLEFSRVQADEVFIVILVLIVWAGAVYVFFNQW</sequence>
<accession>A0A553PPV0</accession>
<dbReference type="CDD" id="cd00063">
    <property type="entry name" value="FN3"/>
    <property type="match status" value="1"/>
</dbReference>
<keyword evidence="1" id="KW-0812">Transmembrane</keyword>
<protein>
    <recommendedName>
        <fullName evidence="4">Fibronectin type-III domain-containing protein</fullName>
    </recommendedName>
</protein>
<keyword evidence="1" id="KW-0472">Membrane</keyword>
<dbReference type="Gene3D" id="2.60.40.10">
    <property type="entry name" value="Immunoglobulins"/>
    <property type="match status" value="1"/>
</dbReference>
<gene>
    <name evidence="2" type="ORF">TCAL_01989</name>
</gene>
<dbReference type="Proteomes" id="UP000318571">
    <property type="component" value="Chromosome 6"/>
</dbReference>
<evidence type="ECO:0000313" key="2">
    <source>
        <dbReference type="EMBL" id="TRY79714.1"/>
    </source>
</evidence>
<keyword evidence="1" id="KW-1133">Transmembrane helix</keyword>
<evidence type="ECO:0000313" key="3">
    <source>
        <dbReference type="Proteomes" id="UP000318571"/>
    </source>
</evidence>
<dbReference type="InterPro" id="IPR036116">
    <property type="entry name" value="FN3_sf"/>
</dbReference>
<dbReference type="InterPro" id="IPR003961">
    <property type="entry name" value="FN3_dom"/>
</dbReference>
<dbReference type="SUPFAM" id="SSF49265">
    <property type="entry name" value="Fibronectin type III"/>
    <property type="match status" value="1"/>
</dbReference>
<reference evidence="2 3" key="1">
    <citation type="journal article" date="2018" name="Nat. Ecol. Evol.">
        <title>Genomic signatures of mitonuclear coevolution across populations of Tigriopus californicus.</title>
        <authorList>
            <person name="Barreto F.S."/>
            <person name="Watson E.T."/>
            <person name="Lima T.G."/>
            <person name="Willett C.S."/>
            <person name="Edmands S."/>
            <person name="Li W."/>
            <person name="Burton R.S."/>
        </authorList>
    </citation>
    <scope>NUCLEOTIDE SEQUENCE [LARGE SCALE GENOMIC DNA]</scope>
    <source>
        <strain evidence="2 3">San Diego</strain>
    </source>
</reference>
<dbReference type="AlphaFoldDB" id="A0A553PPV0"/>
<name>A0A553PPV0_TIGCA</name>
<proteinExistence type="predicted"/>
<evidence type="ECO:0000256" key="1">
    <source>
        <dbReference type="SAM" id="Phobius"/>
    </source>
</evidence>
<dbReference type="InterPro" id="IPR013783">
    <property type="entry name" value="Ig-like_fold"/>
</dbReference>
<feature type="transmembrane region" description="Helical" evidence="1">
    <location>
        <begin position="143"/>
        <end position="161"/>
    </location>
</feature>
<comment type="caution">
    <text evidence="2">The sequence shown here is derived from an EMBL/GenBank/DDBJ whole genome shotgun (WGS) entry which is preliminary data.</text>
</comment>
<dbReference type="EMBL" id="VCGU01000002">
    <property type="protein sequence ID" value="TRY79714.1"/>
    <property type="molecule type" value="Genomic_DNA"/>
</dbReference>
<evidence type="ECO:0008006" key="4">
    <source>
        <dbReference type="Google" id="ProtNLM"/>
    </source>
</evidence>
<organism evidence="2 3">
    <name type="scientific">Tigriopus californicus</name>
    <name type="common">Marine copepod</name>
    <dbReference type="NCBI Taxonomy" id="6832"/>
    <lineage>
        <taxon>Eukaryota</taxon>
        <taxon>Metazoa</taxon>
        <taxon>Ecdysozoa</taxon>
        <taxon>Arthropoda</taxon>
        <taxon>Crustacea</taxon>
        <taxon>Multicrustacea</taxon>
        <taxon>Hexanauplia</taxon>
        <taxon>Copepoda</taxon>
        <taxon>Harpacticoida</taxon>
        <taxon>Harpacticidae</taxon>
        <taxon>Tigriopus</taxon>
    </lineage>
</organism>